<organism evidence="2">
    <name type="scientific">Zea mays</name>
    <name type="common">Maize</name>
    <dbReference type="NCBI Taxonomy" id="4577"/>
    <lineage>
        <taxon>Eukaryota</taxon>
        <taxon>Viridiplantae</taxon>
        <taxon>Streptophyta</taxon>
        <taxon>Embryophyta</taxon>
        <taxon>Tracheophyta</taxon>
        <taxon>Spermatophyta</taxon>
        <taxon>Magnoliopsida</taxon>
        <taxon>Liliopsida</taxon>
        <taxon>Poales</taxon>
        <taxon>Poaceae</taxon>
        <taxon>PACMAD clade</taxon>
        <taxon>Panicoideae</taxon>
        <taxon>Andropogonodae</taxon>
        <taxon>Andropogoneae</taxon>
        <taxon>Tripsacinae</taxon>
        <taxon>Zea</taxon>
    </lineage>
</organism>
<dbReference type="AlphaFoldDB" id="A0A3L6EN41"/>
<proteinExistence type="predicted"/>
<evidence type="ECO:0000256" key="1">
    <source>
        <dbReference type="SAM" id="MobiDB-lite"/>
    </source>
</evidence>
<gene>
    <name evidence="2" type="ORF">Zm00014a_006562</name>
</gene>
<feature type="compositionally biased region" description="Basic residues" evidence="1">
    <location>
        <begin position="62"/>
        <end position="78"/>
    </location>
</feature>
<comment type="caution">
    <text evidence="2">The sequence shown here is derived from an EMBL/GenBank/DDBJ whole genome shotgun (WGS) entry which is preliminary data.</text>
</comment>
<accession>A0A3L6EN41</accession>
<protein>
    <submittedName>
        <fullName evidence="2">Uncharacterized protein</fullName>
    </submittedName>
</protein>
<name>A0A3L6EN41_MAIZE</name>
<sequence length="109" mass="12339">VWIQSYLPRIWCPLARERASAVGAALPTGTRHMEPHRRGPSGAAPGGIRREDERQGADRSWPRRRPPGPRGRQHRWGKVVRGSQLRVQGRRAGLLPNRVRHQEQGHNAV</sequence>
<evidence type="ECO:0000313" key="2">
    <source>
        <dbReference type="EMBL" id="PWZ21461.1"/>
    </source>
</evidence>
<reference evidence="2" key="1">
    <citation type="journal article" date="2018" name="Nat. Genet.">
        <title>Extensive intraspecific gene order and gene structural variations between Mo17 and other maize genomes.</title>
        <authorList>
            <person name="Sun S."/>
            <person name="Zhou Y."/>
            <person name="Chen J."/>
            <person name="Shi J."/>
            <person name="Zhao H."/>
            <person name="Zhao H."/>
            <person name="Song W."/>
            <person name="Zhang M."/>
            <person name="Cui Y."/>
            <person name="Dong X."/>
            <person name="Liu H."/>
            <person name="Ma X."/>
            <person name="Jiao Y."/>
            <person name="Wang B."/>
            <person name="Wei X."/>
            <person name="Stein J.C."/>
            <person name="Glaubitz J.C."/>
            <person name="Lu F."/>
            <person name="Yu G."/>
            <person name="Liang C."/>
            <person name="Fengler K."/>
            <person name="Li B."/>
            <person name="Rafalski A."/>
            <person name="Schnable P.S."/>
            <person name="Ware D.H."/>
            <person name="Buckler E.S."/>
            <person name="Lai J."/>
        </authorList>
    </citation>
    <scope>NUCLEOTIDE SEQUENCE [LARGE SCALE GENOMIC DNA]</scope>
    <source>
        <tissue evidence="2">Seedling</tissue>
    </source>
</reference>
<feature type="compositionally biased region" description="Basic and acidic residues" evidence="1">
    <location>
        <begin position="100"/>
        <end position="109"/>
    </location>
</feature>
<feature type="region of interest" description="Disordered" evidence="1">
    <location>
        <begin position="25"/>
        <end position="109"/>
    </location>
</feature>
<dbReference type="Proteomes" id="UP000251960">
    <property type="component" value="Chromosome 5"/>
</dbReference>
<feature type="non-terminal residue" evidence="2">
    <location>
        <position position="1"/>
    </location>
</feature>
<dbReference type="EMBL" id="NCVQ01000006">
    <property type="protein sequence ID" value="PWZ21461.1"/>
    <property type="molecule type" value="Genomic_DNA"/>
</dbReference>
<feature type="compositionally biased region" description="Basic and acidic residues" evidence="1">
    <location>
        <begin position="48"/>
        <end position="61"/>
    </location>
</feature>